<dbReference type="EMBL" id="BMOS01000014">
    <property type="protein sequence ID" value="GGN59290.1"/>
    <property type="molecule type" value="Genomic_DNA"/>
</dbReference>
<dbReference type="InterPro" id="IPR007119">
    <property type="entry name" value="Phage_tail_spike_N"/>
</dbReference>
<dbReference type="InterPro" id="IPR012892">
    <property type="entry name" value="Gp58"/>
</dbReference>
<evidence type="ECO:0000259" key="2">
    <source>
        <dbReference type="PROSITE" id="PS51688"/>
    </source>
</evidence>
<evidence type="ECO:0000313" key="3">
    <source>
        <dbReference type="EMBL" id="GGN59290.1"/>
    </source>
</evidence>
<feature type="coiled-coil region" evidence="1">
    <location>
        <begin position="434"/>
        <end position="479"/>
    </location>
</feature>
<dbReference type="InterPro" id="IPR030392">
    <property type="entry name" value="S74_ICA"/>
</dbReference>
<proteinExistence type="predicted"/>
<dbReference type="Proteomes" id="UP000624041">
    <property type="component" value="Unassembled WGS sequence"/>
</dbReference>
<name>A0A917Y026_9BACI</name>
<dbReference type="Pfam" id="PF06605">
    <property type="entry name" value="Prophage_tail"/>
    <property type="match status" value="1"/>
</dbReference>
<keyword evidence="1" id="KW-0175">Coiled coil</keyword>
<accession>A0A917Y026</accession>
<dbReference type="Gene3D" id="1.20.5.340">
    <property type="match status" value="2"/>
</dbReference>
<evidence type="ECO:0000313" key="4">
    <source>
        <dbReference type="Proteomes" id="UP000624041"/>
    </source>
</evidence>
<gene>
    <name evidence="3" type="ORF">GCM10007971_22240</name>
</gene>
<evidence type="ECO:0000256" key="1">
    <source>
        <dbReference type="SAM" id="Coils"/>
    </source>
</evidence>
<organism evidence="3 4">
    <name type="scientific">Oceanobacillus indicireducens</name>
    <dbReference type="NCBI Taxonomy" id="1004261"/>
    <lineage>
        <taxon>Bacteria</taxon>
        <taxon>Bacillati</taxon>
        <taxon>Bacillota</taxon>
        <taxon>Bacilli</taxon>
        <taxon>Bacillales</taxon>
        <taxon>Bacillaceae</taxon>
        <taxon>Oceanobacillus</taxon>
    </lineage>
</organism>
<comment type="caution">
    <text evidence="3">The sequence shown here is derived from an EMBL/GenBank/DDBJ whole genome shotgun (WGS) entry which is preliminary data.</text>
</comment>
<dbReference type="Pfam" id="PF07902">
    <property type="entry name" value="Gp58"/>
    <property type="match status" value="1"/>
</dbReference>
<feature type="domain" description="Peptidase S74" evidence="2">
    <location>
        <begin position="1119"/>
        <end position="1214"/>
    </location>
</feature>
<reference evidence="3" key="2">
    <citation type="submission" date="2020-09" db="EMBL/GenBank/DDBJ databases">
        <authorList>
            <person name="Sun Q."/>
            <person name="Ohkuma M."/>
        </authorList>
    </citation>
    <scope>NUCLEOTIDE SEQUENCE</scope>
    <source>
        <strain evidence="3">JCM 17251</strain>
    </source>
</reference>
<dbReference type="SUPFAM" id="SSF57997">
    <property type="entry name" value="Tropomyosin"/>
    <property type="match status" value="1"/>
</dbReference>
<feature type="coiled-coil region" evidence="1">
    <location>
        <begin position="560"/>
        <end position="594"/>
    </location>
</feature>
<sequence>MYPVLYNSNETNFIHNGLGLLTGTISAIATEELNGMFELNMEYDSEGFLADIIQEEMFIKAKANDKQDEQLFRIYSITKNHENDNLIIAGQHVTYDLGNNFVEELHANNLTKKQVMELIGSSTAYPHPFDVTSTNTTTQSSTSLYRTNPLQMIGGMEGSVLQIWGGQIERDNFRLVMHDRRGSDDGVLVTYKKNLTGLNAKFDISSLKTRIFPFVFKEATDDEPEQLITVPGKYIDSPHINDYEMPYILPVDFSSEEDIETAEDLLNVASGWFVETGRDKPKVEMEVQFEHLWETEEYKDVAALELVGMGDTITVRHGKLNVEGTAIVNRIEYDVLAEKNLAVDVGSVKARFSDRINNIDDRTNDINDKIEVIEKDYNESIKRIDGKNTIYYGPDEPTGDLVEGDLWFRVVDGEYTRTYRYDGIQWQLVVSKEIKDIEETANNARNRANEAVENANIATRNATEAIEEAQKSFDKAQDALSTAGSALDLATTIRGNMTTLSKMVDEQTGEISTIKQSVQGLRTDVSDAQGNASSALQLAKGLQTRVTDAEGNISSVTQLANTLQSDLRDAEGNISTLQQTATDYARRLENAEGDISSVTQLATGLQTRVSDVEGNVSSVTQLANALQTRMADAEGNINTLTQTSKSLDSTIKSVRDDLDDLEIGGRNILGNSKKPNFRTNNSNTHPLKITEFDDYRRYEPQGNSGLSTYSQLNDSTYPIYDKSWLGRDMGVSITVRVSKDVKLRFRFADWGKTPSTLIKEGYFDVKASDGWTTLKMPVPKSLITRNPDTEYIRFLLYTADNGNSTITPYDGTIDVKDWFIGFGTKVPDWSPAPEDLATQSQISQLADNINLRVQKGDVVNQINIDTSGVLISGKKLILDGDTTVTGTFRVGNANITNLNAGKITAGTLDVGKLTVIGLTANSIVGGILQSQNNSVTFNLNNGNLSMGSAKLTFGGTGNNFNGRIDYSGEAFRFQRDPYTYLHINRGGASGGAGVSSRRNLFAMMAKGTNMIRFGLSDDGYDHAIITGGTVALKMLAGSTRELQIRHYGDNAYADLRAQDVGVMGQLTVSRNVTFQNQLIATENSHLYIRPHVSSSNEVRIADTAGRYHPLRAASFPTGSLAEYKDDIRAWNESALAVINQSTIYQYRLKGTEKLRYGLVIGEGYNTPKHVIDGDGVEQYAMNSVSWKAIQEVDEKIELTREELILKVARLEARINKLEAA</sequence>
<dbReference type="PROSITE" id="PS51688">
    <property type="entry name" value="ICA"/>
    <property type="match status" value="1"/>
</dbReference>
<dbReference type="InterPro" id="IPR010572">
    <property type="entry name" value="Tail_dom"/>
</dbReference>
<dbReference type="RefSeq" id="WP_188857321.1">
    <property type="nucleotide sequence ID" value="NZ_BMOS01000014.1"/>
</dbReference>
<dbReference type="AlphaFoldDB" id="A0A917Y026"/>
<keyword evidence="4" id="KW-1185">Reference proteome</keyword>
<reference evidence="3" key="1">
    <citation type="journal article" date="2014" name="Int. J. Syst. Evol. Microbiol.">
        <title>Complete genome sequence of Corynebacterium casei LMG S-19264T (=DSM 44701T), isolated from a smear-ripened cheese.</title>
        <authorList>
            <consortium name="US DOE Joint Genome Institute (JGI-PGF)"/>
            <person name="Walter F."/>
            <person name="Albersmeier A."/>
            <person name="Kalinowski J."/>
            <person name="Ruckert C."/>
        </authorList>
    </citation>
    <scope>NUCLEOTIDE SEQUENCE</scope>
    <source>
        <strain evidence="3">JCM 17251</strain>
    </source>
</reference>
<protein>
    <recommendedName>
        <fullName evidence="2">Peptidase S74 domain-containing protein</fullName>
    </recommendedName>
</protein>
<dbReference type="NCBIfam" id="TIGR01665">
    <property type="entry name" value="put_anti_recept"/>
    <property type="match status" value="1"/>
</dbReference>